<dbReference type="Proteomes" id="UP000245340">
    <property type="component" value="Unplaced"/>
</dbReference>
<dbReference type="InterPro" id="IPR002345">
    <property type="entry name" value="Lipocalin"/>
</dbReference>
<feature type="domain" description="Lipocalin/cytosolic fatty-acid binding" evidence="8">
    <location>
        <begin position="35"/>
        <end position="179"/>
    </location>
</feature>
<dbReference type="InterPro" id="IPR003087">
    <property type="entry name" value="LCN2/LCN12"/>
</dbReference>
<reference evidence="10" key="1">
    <citation type="submission" date="2025-08" db="UniProtKB">
        <authorList>
            <consortium name="RefSeq"/>
        </authorList>
    </citation>
    <scope>IDENTIFICATION</scope>
</reference>
<evidence type="ECO:0000313" key="10">
    <source>
        <dbReference type="RefSeq" id="XP_004412892.1"/>
    </source>
</evidence>
<dbReference type="STRING" id="9708.A0A2U3WUB0"/>
<dbReference type="AlphaFoldDB" id="A0A2U3WUB0"/>
<protein>
    <submittedName>
        <fullName evidence="10">Epididymal-specific lipocalin-12</fullName>
    </submittedName>
</protein>
<evidence type="ECO:0000256" key="5">
    <source>
        <dbReference type="ARBA" id="ARBA00022729"/>
    </source>
</evidence>
<dbReference type="GO" id="GO:0036094">
    <property type="term" value="F:small molecule binding"/>
    <property type="evidence" value="ECO:0007669"/>
    <property type="project" value="InterPro"/>
</dbReference>
<comment type="subcellular location">
    <subcellularLocation>
        <location evidence="1">Secreted</location>
    </subcellularLocation>
</comment>
<dbReference type="SUPFAM" id="SSF50814">
    <property type="entry name" value="Lipocalins"/>
    <property type="match status" value="1"/>
</dbReference>
<dbReference type="InterPro" id="IPR000566">
    <property type="entry name" value="Lipocln_cytosolic_FA-bd_dom"/>
</dbReference>
<comment type="similarity">
    <text evidence="2">Belongs to the calycin superfamily. Lipocalin family.</text>
</comment>
<evidence type="ECO:0000259" key="8">
    <source>
        <dbReference type="Pfam" id="PF00061"/>
    </source>
</evidence>
<dbReference type="InterPro" id="IPR012674">
    <property type="entry name" value="Calycin"/>
</dbReference>
<evidence type="ECO:0000256" key="3">
    <source>
        <dbReference type="ARBA" id="ARBA00022448"/>
    </source>
</evidence>
<dbReference type="Gene3D" id="2.40.128.20">
    <property type="match status" value="1"/>
</dbReference>
<proteinExistence type="inferred from homology"/>
<evidence type="ECO:0000313" key="9">
    <source>
        <dbReference type="Proteomes" id="UP000245340"/>
    </source>
</evidence>
<dbReference type="InParanoid" id="A0A2U3WUB0"/>
<keyword evidence="5" id="KW-0732">Signal</keyword>
<evidence type="ECO:0000256" key="1">
    <source>
        <dbReference type="ARBA" id="ARBA00004613"/>
    </source>
</evidence>
<dbReference type="PRINTS" id="PR01275">
    <property type="entry name" value="NGELATINASE"/>
</dbReference>
<keyword evidence="9" id="KW-1185">Reference proteome</keyword>
<organism evidence="9 10">
    <name type="scientific">Odobenus rosmarus divergens</name>
    <name type="common">Pacific walrus</name>
    <dbReference type="NCBI Taxonomy" id="9708"/>
    <lineage>
        <taxon>Eukaryota</taxon>
        <taxon>Metazoa</taxon>
        <taxon>Chordata</taxon>
        <taxon>Craniata</taxon>
        <taxon>Vertebrata</taxon>
        <taxon>Euteleostomi</taxon>
        <taxon>Mammalia</taxon>
        <taxon>Eutheria</taxon>
        <taxon>Laurasiatheria</taxon>
        <taxon>Carnivora</taxon>
        <taxon>Caniformia</taxon>
        <taxon>Pinnipedia</taxon>
        <taxon>Odobenidae</taxon>
        <taxon>Odobenus</taxon>
    </lineage>
</organism>
<dbReference type="PANTHER" id="PTHR11430:SF12">
    <property type="entry name" value="EPIDIDYMAL-SPECIFIC LIPOCALIN-12"/>
    <property type="match status" value="1"/>
</dbReference>
<gene>
    <name evidence="10" type="primary">LCN12</name>
</gene>
<sequence>MWVVLTLLKGLKGQIPNTPPGITSVLQSFQEDQFQGEWFVVGLAGSTHRKMDRFLLNPFIAMFEQNENSRLEVSYAMTRGHHCVTWSYVLVPAARPGRFWVGRGEVSGAEPEEVQVYDTDYSVFALMLFRRQSGGQSILRVNLLCRMWMIQTQVLDKFVCLVRALGLSDNNIVFPDLTDLLQALHPSQGSSQPWELPFKVGAGPWPPAQGGLLPQYGPEMRLIQEDLVPPGSVGPPGVRRQVPLLAG</sequence>
<accession>A0A2U3WUB0</accession>
<evidence type="ECO:0000256" key="4">
    <source>
        <dbReference type="ARBA" id="ARBA00022525"/>
    </source>
</evidence>
<dbReference type="Pfam" id="PF00061">
    <property type="entry name" value="Lipocalin"/>
    <property type="match status" value="1"/>
</dbReference>
<dbReference type="GO" id="GO:0005615">
    <property type="term" value="C:extracellular space"/>
    <property type="evidence" value="ECO:0007669"/>
    <property type="project" value="TreeGrafter"/>
</dbReference>
<evidence type="ECO:0000256" key="7">
    <source>
        <dbReference type="ARBA" id="ARBA00023180"/>
    </source>
</evidence>
<dbReference type="PANTHER" id="PTHR11430">
    <property type="entry name" value="LIPOCALIN"/>
    <property type="match status" value="1"/>
</dbReference>
<dbReference type="RefSeq" id="XP_004412892.1">
    <property type="nucleotide sequence ID" value="XM_004412835.1"/>
</dbReference>
<evidence type="ECO:0000256" key="6">
    <source>
        <dbReference type="ARBA" id="ARBA00023157"/>
    </source>
</evidence>
<keyword evidence="4" id="KW-0964">Secreted</keyword>
<evidence type="ECO:0000256" key="2">
    <source>
        <dbReference type="ARBA" id="ARBA00006889"/>
    </source>
</evidence>
<dbReference type="KEGG" id="oro:101377165"/>
<keyword evidence="7" id="KW-0325">Glycoprotein</keyword>
<name>A0A2U3WUB0_ODORO</name>
<keyword evidence="3" id="KW-0813">Transport</keyword>
<keyword evidence="6" id="KW-1015">Disulfide bond</keyword>